<dbReference type="Proteomes" id="UP000027341">
    <property type="component" value="Unassembled WGS sequence"/>
</dbReference>
<organism evidence="2 3">
    <name type="scientific">Hydrogenovibrio marinus</name>
    <dbReference type="NCBI Taxonomy" id="28885"/>
    <lineage>
        <taxon>Bacteria</taxon>
        <taxon>Pseudomonadati</taxon>
        <taxon>Pseudomonadota</taxon>
        <taxon>Gammaproteobacteria</taxon>
        <taxon>Thiotrichales</taxon>
        <taxon>Piscirickettsiaceae</taxon>
        <taxon>Hydrogenovibrio</taxon>
    </lineage>
</organism>
<keyword evidence="3" id="KW-1185">Reference proteome</keyword>
<protein>
    <submittedName>
        <fullName evidence="2">Uncharacterized protein</fullName>
    </submittedName>
</protein>
<gene>
    <name evidence="2" type="ORF">EI16_04495</name>
</gene>
<dbReference type="AlphaFoldDB" id="A0A066ZYY7"/>
<evidence type="ECO:0000313" key="2">
    <source>
        <dbReference type="EMBL" id="KDN95566.1"/>
    </source>
</evidence>
<feature type="compositionally biased region" description="Polar residues" evidence="1">
    <location>
        <begin position="169"/>
        <end position="179"/>
    </location>
</feature>
<evidence type="ECO:0000256" key="1">
    <source>
        <dbReference type="SAM" id="MobiDB-lite"/>
    </source>
</evidence>
<sequence>MLLKISTLSVVFFIALVLVRMPVYADETFGKLFLTPQQREQINQQRQAFLYKEQGVKPAASQQKAAVKPSKSTRLGSPVLTLSSIITTPEGQLFRLNGKYVKHDKSGYRLKQNLQEPHSAQVLLKGKEINLKVGETYVPGKDKKVKSYLITPKQKQEKIKLSSVREVSPASSNEQQMDLSSQIENLQRLTELTK</sequence>
<feature type="region of interest" description="Disordered" evidence="1">
    <location>
        <begin position="160"/>
        <end position="179"/>
    </location>
</feature>
<reference evidence="2 3" key="1">
    <citation type="submission" date="2014-04" db="EMBL/GenBank/DDBJ databases">
        <title>Draft genome sequence of Hydrogenovibrio marinus MH-110, a model organism for aerobic H2 metabolism.</title>
        <authorList>
            <person name="Cha H.J."/>
            <person name="Jo B.H."/>
            <person name="Hwang B.H."/>
        </authorList>
    </citation>
    <scope>NUCLEOTIDE SEQUENCE [LARGE SCALE GENOMIC DNA]</scope>
    <source>
        <strain evidence="2 3">MH-110</strain>
    </source>
</reference>
<comment type="caution">
    <text evidence="2">The sequence shown here is derived from an EMBL/GenBank/DDBJ whole genome shotgun (WGS) entry which is preliminary data.</text>
</comment>
<dbReference type="EMBL" id="JMIU01000001">
    <property type="protein sequence ID" value="KDN95566.1"/>
    <property type="molecule type" value="Genomic_DNA"/>
</dbReference>
<accession>A0A066ZYY7</accession>
<evidence type="ECO:0000313" key="3">
    <source>
        <dbReference type="Proteomes" id="UP000027341"/>
    </source>
</evidence>
<name>A0A066ZYY7_HYDMR</name>
<dbReference type="STRING" id="28885.EI16_04495"/>
<proteinExistence type="predicted"/>